<keyword evidence="14" id="KW-0732">Signal</keyword>
<gene>
    <name evidence="16" type="primary">LOC105368784</name>
</gene>
<evidence type="ECO:0000256" key="7">
    <source>
        <dbReference type="ARBA" id="ARBA00022723"/>
    </source>
</evidence>
<protein>
    <recommendedName>
        <fullName evidence="3">Small RNA 2'-O-methyltransferase</fullName>
        <ecNumber evidence="11">2.1.1.386</ecNumber>
    </recommendedName>
</protein>
<keyword evidence="10" id="KW-0943">RNA-mediated gene silencing</keyword>
<feature type="chain" id="PRO_5042592361" description="Small RNA 2'-O-methyltransferase" evidence="14">
    <location>
        <begin position="25"/>
        <end position="799"/>
    </location>
</feature>
<keyword evidence="9" id="KW-0694">RNA-binding</keyword>
<evidence type="ECO:0000256" key="11">
    <source>
        <dbReference type="ARBA" id="ARBA00035025"/>
    </source>
</evidence>
<dbReference type="KEGG" id="csol:105368784"/>
<dbReference type="GeneID" id="105368784"/>
<evidence type="ECO:0000256" key="8">
    <source>
        <dbReference type="ARBA" id="ARBA00022842"/>
    </source>
</evidence>
<dbReference type="PANTHER" id="PTHR21404">
    <property type="entry name" value="HEN1"/>
    <property type="match status" value="1"/>
</dbReference>
<dbReference type="GO" id="GO:0001510">
    <property type="term" value="P:RNA methylation"/>
    <property type="evidence" value="ECO:0007669"/>
    <property type="project" value="InterPro"/>
</dbReference>
<evidence type="ECO:0000256" key="14">
    <source>
        <dbReference type="SAM" id="SignalP"/>
    </source>
</evidence>
<reference evidence="16" key="1">
    <citation type="submission" date="2025-08" db="UniProtKB">
        <authorList>
            <consortium name="RefSeq"/>
        </authorList>
    </citation>
    <scope>IDENTIFICATION</scope>
</reference>
<evidence type="ECO:0000256" key="3">
    <source>
        <dbReference type="ARBA" id="ARBA00021330"/>
    </source>
</evidence>
<dbReference type="InterPro" id="IPR026610">
    <property type="entry name" value="Hen1"/>
</dbReference>
<evidence type="ECO:0000256" key="9">
    <source>
        <dbReference type="ARBA" id="ARBA00022884"/>
    </source>
</evidence>
<comment type="catalytic activity">
    <reaction evidence="12">
        <text>small RNA 3'-end nucleotide + S-adenosyl-L-methionine = small RNA 3'-end 2'-O-methylnucleotide + S-adenosyl-L-homocysteine + H(+)</text>
        <dbReference type="Rhea" id="RHEA:37887"/>
        <dbReference type="Rhea" id="RHEA-COMP:10415"/>
        <dbReference type="Rhea" id="RHEA-COMP:10416"/>
        <dbReference type="ChEBI" id="CHEBI:15378"/>
        <dbReference type="ChEBI" id="CHEBI:57856"/>
        <dbReference type="ChEBI" id="CHEBI:59789"/>
        <dbReference type="ChEBI" id="CHEBI:74896"/>
        <dbReference type="ChEBI" id="CHEBI:74898"/>
        <dbReference type="EC" id="2.1.1.386"/>
    </reaction>
</comment>
<comment type="cofactor">
    <cofactor evidence="1">
        <name>Mg(2+)</name>
        <dbReference type="ChEBI" id="CHEBI:18420"/>
    </cofactor>
</comment>
<evidence type="ECO:0000256" key="10">
    <source>
        <dbReference type="ARBA" id="ARBA00023158"/>
    </source>
</evidence>
<feature type="region of interest" description="Disordered" evidence="13">
    <location>
        <begin position="687"/>
        <end position="723"/>
    </location>
</feature>
<feature type="compositionally biased region" description="Basic and acidic residues" evidence="13">
    <location>
        <begin position="696"/>
        <end position="713"/>
    </location>
</feature>
<dbReference type="GO" id="GO:0005634">
    <property type="term" value="C:nucleus"/>
    <property type="evidence" value="ECO:0007669"/>
    <property type="project" value="TreeGrafter"/>
</dbReference>
<keyword evidence="15" id="KW-1185">Reference proteome</keyword>
<dbReference type="Proteomes" id="UP000695007">
    <property type="component" value="Unplaced"/>
</dbReference>
<dbReference type="GO" id="GO:0030422">
    <property type="term" value="P:siRNA processing"/>
    <property type="evidence" value="ECO:0007669"/>
    <property type="project" value="TreeGrafter"/>
</dbReference>
<evidence type="ECO:0000256" key="13">
    <source>
        <dbReference type="SAM" id="MobiDB-lite"/>
    </source>
</evidence>
<evidence type="ECO:0000256" key="2">
    <source>
        <dbReference type="ARBA" id="ARBA00009026"/>
    </source>
</evidence>
<feature type="signal peptide" evidence="14">
    <location>
        <begin position="1"/>
        <end position="24"/>
    </location>
</feature>
<name>A0AAJ6YXJ1_9HYME</name>
<keyword evidence="4" id="KW-0489">Methyltransferase</keyword>
<evidence type="ECO:0000256" key="12">
    <source>
        <dbReference type="ARBA" id="ARBA00048418"/>
    </source>
</evidence>
<keyword evidence="7" id="KW-0479">Metal-binding</keyword>
<dbReference type="GO" id="GO:0090486">
    <property type="term" value="F:small RNA 2'-O-methyltransferase activity"/>
    <property type="evidence" value="ECO:0007669"/>
    <property type="project" value="UniProtKB-EC"/>
</dbReference>
<dbReference type="CTD" id="36301"/>
<dbReference type="InterPro" id="IPR029063">
    <property type="entry name" value="SAM-dependent_MTases_sf"/>
</dbReference>
<dbReference type="PANTHER" id="PTHR21404:SF3">
    <property type="entry name" value="SMALL RNA 2'-O-METHYLTRANSFERASE"/>
    <property type="match status" value="1"/>
</dbReference>
<dbReference type="GO" id="GO:0046872">
    <property type="term" value="F:metal ion binding"/>
    <property type="evidence" value="ECO:0007669"/>
    <property type="project" value="UniProtKB-KW"/>
</dbReference>
<dbReference type="RefSeq" id="XP_011506208.1">
    <property type="nucleotide sequence ID" value="XM_011507906.1"/>
</dbReference>
<evidence type="ECO:0000256" key="1">
    <source>
        <dbReference type="ARBA" id="ARBA00001946"/>
    </source>
</evidence>
<comment type="similarity">
    <text evidence="2">Belongs to the methyltransferase superfamily. HEN1 family.</text>
</comment>
<evidence type="ECO:0000256" key="5">
    <source>
        <dbReference type="ARBA" id="ARBA00022679"/>
    </source>
</evidence>
<evidence type="ECO:0000313" key="15">
    <source>
        <dbReference type="Proteomes" id="UP000695007"/>
    </source>
</evidence>
<evidence type="ECO:0000313" key="16">
    <source>
        <dbReference type="RefSeq" id="XP_011506208.1"/>
    </source>
</evidence>
<sequence>MIVLFFHVFYFLERLVFDLLKSKAEDDASDKSEKAELANGSDSTQVYVEQMSETICNDLSGLKRRYSNDSSCEELKATVKFSPPAYKQRYMAVEHILTELICSGKIKKIVDFGCSELELFYYLKNLTGVEELLFVDIDKSILEACKEKAQPVTTDYMHAKTNSFIVRILQGSVTEADKHLENSDAVICMELIEHLYPEPLIELPYNIFHFIKPQVVIITTPNADFNVLYPKMIKYRHPDHKFEWSRQQFQDWANNIISRFPEYTVTFHGICYGPAGTEEFGASTQMAVFHKTFDLDTDKVPGVEGLFKTIAEYVYPIKDDNRSKGDRIYNDAVYYIRKFSFDQEDTEEIPLKNLLNVMRDFQILLVDLREILEKNNWVVVDREDGPVVLVPPVSPFSDNNSTDSTTWYHNYSLDDDQWKNESELQINNVNSNHSFNKYSDDDYWDSVSSIENRNNTTSNTVLSPSIVYSNRFVYQNNEFPNNVVTECESTDQANSSGNKSVFICSFSETNDLENDSDTPTNSCIERQTCTTYAHSKITEASTSFFSTQSFQDSELNYEDENEIESSSVNTSMCSMFLEPSKMSEDIRIDSVDSFLETTISSPVTTELVMNLNNNASINDENENTFNELKYTSSPLILLSPKCKNIEHKTKYQNSNLANKSNNELVLCTNNKSKDTFEETNNLLDDTCTPTNSITMDKMDSRYSPETKDSRNSEEMNNSNGGILTELKDTIIDSSIDGQKESISENVFSDMLHSLSLSHSNIIDSGIVDSTINNCVTDSSKNHSNESVDVTIHNFKQSEL</sequence>
<dbReference type="AlphaFoldDB" id="A0AAJ6YXJ1"/>
<keyword evidence="5" id="KW-0808">Transferase</keyword>
<dbReference type="SUPFAM" id="SSF53335">
    <property type="entry name" value="S-adenosyl-L-methionine-dependent methyltransferases"/>
    <property type="match status" value="1"/>
</dbReference>
<accession>A0AAJ6YXJ1</accession>
<dbReference type="EC" id="2.1.1.386" evidence="11"/>
<evidence type="ECO:0000256" key="4">
    <source>
        <dbReference type="ARBA" id="ARBA00022603"/>
    </source>
</evidence>
<dbReference type="GO" id="GO:0034587">
    <property type="term" value="P:piRNA processing"/>
    <property type="evidence" value="ECO:0007669"/>
    <property type="project" value="TreeGrafter"/>
</dbReference>
<keyword evidence="8" id="KW-0460">Magnesium</keyword>
<keyword evidence="6" id="KW-0949">S-adenosyl-L-methionine</keyword>
<evidence type="ECO:0000256" key="6">
    <source>
        <dbReference type="ARBA" id="ARBA00022691"/>
    </source>
</evidence>
<dbReference type="GO" id="GO:0003723">
    <property type="term" value="F:RNA binding"/>
    <property type="evidence" value="ECO:0007669"/>
    <property type="project" value="UniProtKB-KW"/>
</dbReference>
<organism evidence="15 16">
    <name type="scientific">Ceratosolen solmsi marchali</name>
    <dbReference type="NCBI Taxonomy" id="326594"/>
    <lineage>
        <taxon>Eukaryota</taxon>
        <taxon>Metazoa</taxon>
        <taxon>Ecdysozoa</taxon>
        <taxon>Arthropoda</taxon>
        <taxon>Hexapoda</taxon>
        <taxon>Insecta</taxon>
        <taxon>Pterygota</taxon>
        <taxon>Neoptera</taxon>
        <taxon>Endopterygota</taxon>
        <taxon>Hymenoptera</taxon>
        <taxon>Apocrita</taxon>
        <taxon>Proctotrupomorpha</taxon>
        <taxon>Chalcidoidea</taxon>
        <taxon>Agaonidae</taxon>
        <taxon>Agaoninae</taxon>
        <taxon>Ceratosolen</taxon>
    </lineage>
</organism>
<dbReference type="GO" id="GO:0005737">
    <property type="term" value="C:cytoplasm"/>
    <property type="evidence" value="ECO:0007669"/>
    <property type="project" value="TreeGrafter"/>
</dbReference>
<proteinExistence type="inferred from homology"/>
<dbReference type="Gene3D" id="3.40.50.150">
    <property type="entry name" value="Vaccinia Virus protein VP39"/>
    <property type="match status" value="1"/>
</dbReference>